<dbReference type="InterPro" id="IPR033121">
    <property type="entry name" value="PEPTIDASE_A1"/>
</dbReference>
<name>A0A8C8SA11_9SAUR</name>
<dbReference type="GO" id="GO:0004190">
    <property type="term" value="F:aspartic-type endopeptidase activity"/>
    <property type="evidence" value="ECO:0007669"/>
    <property type="project" value="UniProtKB-KW"/>
</dbReference>
<reference evidence="8" key="2">
    <citation type="submission" date="2025-09" db="UniProtKB">
        <authorList>
            <consortium name="Ensembl"/>
        </authorList>
    </citation>
    <scope>IDENTIFICATION</scope>
</reference>
<dbReference type="InterPro" id="IPR001461">
    <property type="entry name" value="Aspartic_peptidase_A1"/>
</dbReference>
<keyword evidence="3" id="KW-0064">Aspartyl protease</keyword>
<dbReference type="SUPFAM" id="SSF50630">
    <property type="entry name" value="Acid proteases"/>
    <property type="match status" value="1"/>
</dbReference>
<dbReference type="InterPro" id="IPR021109">
    <property type="entry name" value="Peptidase_aspartic_dom_sf"/>
</dbReference>
<dbReference type="GO" id="GO:0007586">
    <property type="term" value="P:digestion"/>
    <property type="evidence" value="ECO:0007669"/>
    <property type="project" value="UniProtKB-KW"/>
</dbReference>
<keyword evidence="4" id="KW-0222">Digestion</keyword>
<dbReference type="PROSITE" id="PS00141">
    <property type="entry name" value="ASP_PROTEASE"/>
    <property type="match status" value="1"/>
</dbReference>
<keyword evidence="2" id="KW-0645">Protease</keyword>
<dbReference type="AlphaFoldDB" id="A0A8C8SA11"/>
<dbReference type="PANTHER" id="PTHR47966:SF22">
    <property type="entry name" value="PEPSIN A-3-RELATED"/>
    <property type="match status" value="1"/>
</dbReference>
<dbReference type="GO" id="GO:0006508">
    <property type="term" value="P:proteolysis"/>
    <property type="evidence" value="ECO:0007669"/>
    <property type="project" value="UniProtKB-KW"/>
</dbReference>
<evidence type="ECO:0000259" key="7">
    <source>
        <dbReference type="PROSITE" id="PS51767"/>
    </source>
</evidence>
<evidence type="ECO:0000256" key="1">
    <source>
        <dbReference type="ARBA" id="ARBA00007447"/>
    </source>
</evidence>
<evidence type="ECO:0000256" key="5">
    <source>
        <dbReference type="ARBA" id="ARBA00022801"/>
    </source>
</evidence>
<evidence type="ECO:0000313" key="8">
    <source>
        <dbReference type="Ensembl" id="ENSPCEP00000016701.1"/>
    </source>
</evidence>
<organism evidence="8 9">
    <name type="scientific">Pelusios castaneus</name>
    <name type="common">West African mud turtle</name>
    <dbReference type="NCBI Taxonomy" id="367368"/>
    <lineage>
        <taxon>Eukaryota</taxon>
        <taxon>Metazoa</taxon>
        <taxon>Chordata</taxon>
        <taxon>Craniata</taxon>
        <taxon>Vertebrata</taxon>
        <taxon>Euteleostomi</taxon>
        <taxon>Archelosauria</taxon>
        <taxon>Testudinata</taxon>
        <taxon>Testudines</taxon>
        <taxon>Pleurodira</taxon>
        <taxon>Pelomedusidae</taxon>
        <taxon>Pelusios</taxon>
    </lineage>
</organism>
<dbReference type="Gene3D" id="2.40.70.10">
    <property type="entry name" value="Acid Proteases"/>
    <property type="match status" value="1"/>
</dbReference>
<keyword evidence="9" id="KW-1185">Reference proteome</keyword>
<dbReference type="Ensembl" id="ENSPCET00000017289.1">
    <property type="protein sequence ID" value="ENSPCEP00000016701.1"/>
    <property type="gene ID" value="ENSPCEG00000013126.1"/>
</dbReference>
<dbReference type="Proteomes" id="UP000694393">
    <property type="component" value="Unplaced"/>
</dbReference>
<evidence type="ECO:0000256" key="4">
    <source>
        <dbReference type="ARBA" id="ARBA00022757"/>
    </source>
</evidence>
<evidence type="ECO:0000256" key="2">
    <source>
        <dbReference type="ARBA" id="ARBA00022670"/>
    </source>
</evidence>
<keyword evidence="5" id="KW-0378">Hydrolase</keyword>
<evidence type="ECO:0000256" key="3">
    <source>
        <dbReference type="ARBA" id="ARBA00022750"/>
    </source>
</evidence>
<accession>A0A8C8SA11</accession>
<proteinExistence type="inferred from homology"/>
<evidence type="ECO:0000256" key="6">
    <source>
        <dbReference type="ARBA" id="ARBA00023157"/>
    </source>
</evidence>
<comment type="similarity">
    <text evidence="1">Belongs to the peptidase A1 family.</text>
</comment>
<dbReference type="PANTHER" id="PTHR47966">
    <property type="entry name" value="BETA-SITE APP-CLEAVING ENZYME, ISOFORM A-RELATED"/>
    <property type="match status" value="1"/>
</dbReference>
<evidence type="ECO:0000313" key="9">
    <source>
        <dbReference type="Proteomes" id="UP000694393"/>
    </source>
</evidence>
<dbReference type="PROSITE" id="PS51767">
    <property type="entry name" value="PEPTIDASE_A1"/>
    <property type="match status" value="1"/>
</dbReference>
<keyword evidence="6" id="KW-1015">Disulfide bond</keyword>
<protein>
    <recommendedName>
        <fullName evidence="7">Peptidase A1 domain-containing protein</fullName>
    </recommendedName>
</protein>
<reference evidence="8" key="1">
    <citation type="submission" date="2025-08" db="UniProtKB">
        <authorList>
            <consortium name="Ensembl"/>
        </authorList>
    </citation>
    <scope>IDENTIFICATION</scope>
</reference>
<dbReference type="Pfam" id="PF00026">
    <property type="entry name" value="Asp"/>
    <property type="match status" value="1"/>
</dbReference>
<dbReference type="InterPro" id="IPR001969">
    <property type="entry name" value="Aspartic_peptidase_AS"/>
</dbReference>
<sequence length="92" mass="9645">INGQTVACSSGCQAIIDTGTSLLAGSYTGISNIQSYIGGSDGSVRISCSSVSSLPDIIFNINGIDFPLPASAYILEVSVLLRKHYWFRGGLE</sequence>
<feature type="domain" description="Peptidase A1" evidence="7">
    <location>
        <begin position="1"/>
        <end position="92"/>
    </location>
</feature>